<sequence>MMMMLLLLLLLLLLMLVARSGCGHVRTCSVREGVRVWVVVVHCTAQCLGSLDQPAGSHQDRLSHPSPRFADSSQCTEV</sequence>
<evidence type="ECO:0000256" key="1">
    <source>
        <dbReference type="SAM" id="MobiDB-lite"/>
    </source>
</evidence>
<reference evidence="4" key="2">
    <citation type="submission" date="2020-04" db="EMBL/GenBank/DDBJ databases">
        <authorList>
            <consortium name="NCBI Genome Project"/>
        </authorList>
    </citation>
    <scope>NUCLEOTIDE SEQUENCE</scope>
    <source>
        <strain evidence="4">CBS 342.82</strain>
    </source>
</reference>
<evidence type="ECO:0000256" key="2">
    <source>
        <dbReference type="SAM" id="SignalP"/>
    </source>
</evidence>
<feature type="chain" id="PRO_5026901687" description="Secreted protein" evidence="2">
    <location>
        <begin position="21"/>
        <end position="78"/>
    </location>
</feature>
<evidence type="ECO:0000313" key="3">
    <source>
        <dbReference type="Proteomes" id="UP000504637"/>
    </source>
</evidence>
<dbReference type="Proteomes" id="UP000504637">
    <property type="component" value="Unplaced"/>
</dbReference>
<reference evidence="4" key="1">
    <citation type="submission" date="2020-01" db="EMBL/GenBank/DDBJ databases">
        <authorList>
            <consortium name="DOE Joint Genome Institute"/>
            <person name="Haridas S."/>
            <person name="Albert R."/>
            <person name="Binder M."/>
            <person name="Bloem J."/>
            <person name="Labutti K."/>
            <person name="Salamov A."/>
            <person name="Andreopoulos B."/>
            <person name="Baker S.E."/>
            <person name="Barry K."/>
            <person name="Bills G."/>
            <person name="Bluhm B.H."/>
            <person name="Cannon C."/>
            <person name="Castanera R."/>
            <person name="Culley D.E."/>
            <person name="Daum C."/>
            <person name="Ezra D."/>
            <person name="Gonzalez J.B."/>
            <person name="Henrissat B."/>
            <person name="Kuo A."/>
            <person name="Liang C."/>
            <person name="Lipzen A."/>
            <person name="Lutzoni F."/>
            <person name="Magnuson J."/>
            <person name="Mondo S."/>
            <person name="Nolan M."/>
            <person name="Ohm R."/>
            <person name="Pangilinan J."/>
            <person name="Park H.-J."/>
            <person name="Ramirez L."/>
            <person name="Alfaro M."/>
            <person name="Sun H."/>
            <person name="Tritt A."/>
            <person name="Yoshinaga Y."/>
            <person name="Zwiers L.-H."/>
            <person name="Turgeon B.G."/>
            <person name="Goodwin S.B."/>
            <person name="Spatafora J.W."/>
            <person name="Crous P.W."/>
            <person name="Grigoriev I.V."/>
        </authorList>
    </citation>
    <scope>NUCLEOTIDE SEQUENCE</scope>
    <source>
        <strain evidence="4">CBS 342.82</strain>
    </source>
</reference>
<proteinExistence type="predicted"/>
<feature type="signal peptide" evidence="2">
    <location>
        <begin position="1"/>
        <end position="20"/>
    </location>
</feature>
<dbReference type="AlphaFoldDB" id="A0A6J3MIT9"/>
<feature type="region of interest" description="Disordered" evidence="1">
    <location>
        <begin position="51"/>
        <end position="78"/>
    </location>
</feature>
<keyword evidence="3" id="KW-1185">Reference proteome</keyword>
<dbReference type="GeneID" id="54361612"/>
<dbReference type="RefSeq" id="XP_033464872.1">
    <property type="nucleotide sequence ID" value="XM_033603812.1"/>
</dbReference>
<reference evidence="4" key="3">
    <citation type="submission" date="2025-08" db="UniProtKB">
        <authorList>
            <consortium name="RefSeq"/>
        </authorList>
    </citation>
    <scope>IDENTIFICATION</scope>
    <source>
        <strain evidence="4">CBS 342.82</strain>
    </source>
</reference>
<accession>A0A6J3MIT9</accession>
<name>A0A6J3MIT9_9PEZI</name>
<gene>
    <name evidence="4" type="ORF">K489DRAFT_376005</name>
</gene>
<evidence type="ECO:0008006" key="5">
    <source>
        <dbReference type="Google" id="ProtNLM"/>
    </source>
</evidence>
<organism evidence="4">
    <name type="scientific">Dissoconium aciculare CBS 342.82</name>
    <dbReference type="NCBI Taxonomy" id="1314786"/>
    <lineage>
        <taxon>Eukaryota</taxon>
        <taxon>Fungi</taxon>
        <taxon>Dikarya</taxon>
        <taxon>Ascomycota</taxon>
        <taxon>Pezizomycotina</taxon>
        <taxon>Dothideomycetes</taxon>
        <taxon>Dothideomycetidae</taxon>
        <taxon>Mycosphaerellales</taxon>
        <taxon>Dissoconiaceae</taxon>
        <taxon>Dissoconium</taxon>
    </lineage>
</organism>
<keyword evidence="2" id="KW-0732">Signal</keyword>
<protein>
    <recommendedName>
        <fullName evidence="5">Secreted protein</fullName>
    </recommendedName>
</protein>
<evidence type="ECO:0000313" key="4">
    <source>
        <dbReference type="RefSeq" id="XP_033464872.1"/>
    </source>
</evidence>